<feature type="region of interest" description="Disordered" evidence="1">
    <location>
        <begin position="290"/>
        <end position="317"/>
    </location>
</feature>
<proteinExistence type="predicted"/>
<feature type="compositionally biased region" description="Basic residues" evidence="1">
    <location>
        <begin position="424"/>
        <end position="433"/>
    </location>
</feature>
<name>A0A8X6LE94_TRICU</name>
<protein>
    <submittedName>
        <fullName evidence="3">Uncharacterized protein</fullName>
    </submittedName>
</protein>
<keyword evidence="4" id="KW-1185">Reference proteome</keyword>
<accession>A0A8X6LE94</accession>
<evidence type="ECO:0000313" key="4">
    <source>
        <dbReference type="Proteomes" id="UP000887116"/>
    </source>
</evidence>
<feature type="compositionally biased region" description="Low complexity" evidence="1">
    <location>
        <begin position="216"/>
        <end position="229"/>
    </location>
</feature>
<evidence type="ECO:0000313" key="2">
    <source>
        <dbReference type="EMBL" id="GFQ64989.1"/>
    </source>
</evidence>
<evidence type="ECO:0000256" key="1">
    <source>
        <dbReference type="SAM" id="MobiDB-lite"/>
    </source>
</evidence>
<dbReference type="EMBL" id="BMAO01036036">
    <property type="protein sequence ID" value="GFR07631.1"/>
    <property type="molecule type" value="Genomic_DNA"/>
</dbReference>
<feature type="region of interest" description="Disordered" evidence="1">
    <location>
        <begin position="414"/>
        <end position="440"/>
    </location>
</feature>
<dbReference type="Proteomes" id="UP000887116">
    <property type="component" value="Unassembled WGS sequence"/>
</dbReference>
<gene>
    <name evidence="2" type="ORF">TNCT_20791</name>
    <name evidence="3" type="ORF">TNCT_273901</name>
</gene>
<sequence length="440" mass="49078">MRRRPLPVDLEKFRSPKTLHFLFSSSSLATSLHHHPSTATRSSSLRDSHELCTNSPDGWASVPLGRMRQRPLPVDLEKFRSPKTLLLATTRCRLHHLICPSTATRSSRNLHTSLAPTSPDGRAPVTRARMRRRPLPVDLEKFRSPKTLLLATTRCRLHHLICPSTATRSSRNLHTSLAPTSPDGRAPVTGARIPQRPLPVDLEKFRSPKPLHFPFSSSSLATSLHPSTATRSSSLRDSHELCTNSPRRLGFRTPRPHATAPSSGADRKISKSKTTRSLHFLLCSSQVSPRRPIHSEPLTTSLHPLGSTSPDGRAPVTRARTRRRPLPVLLEKFQSPKPLVRASSCSSLALRHQLDLHTSLAPTSPDGRAPVTGARSPQRPLPVDLVPDLSTSLSHQTRFFFFLFSKQLQCFEVPSGEPLPQKERGRRRSQRVLRTRDESQ</sequence>
<dbReference type="EMBL" id="BMAO01000184">
    <property type="protein sequence ID" value="GFQ64989.1"/>
    <property type="molecule type" value="Genomic_DNA"/>
</dbReference>
<evidence type="ECO:0000313" key="3">
    <source>
        <dbReference type="EMBL" id="GFR07631.1"/>
    </source>
</evidence>
<organism evidence="3 4">
    <name type="scientific">Trichonephila clavata</name>
    <name type="common">Joro spider</name>
    <name type="synonym">Nephila clavata</name>
    <dbReference type="NCBI Taxonomy" id="2740835"/>
    <lineage>
        <taxon>Eukaryota</taxon>
        <taxon>Metazoa</taxon>
        <taxon>Ecdysozoa</taxon>
        <taxon>Arthropoda</taxon>
        <taxon>Chelicerata</taxon>
        <taxon>Arachnida</taxon>
        <taxon>Araneae</taxon>
        <taxon>Araneomorphae</taxon>
        <taxon>Entelegynae</taxon>
        <taxon>Araneoidea</taxon>
        <taxon>Nephilidae</taxon>
        <taxon>Trichonephila</taxon>
    </lineage>
</organism>
<feature type="region of interest" description="Disordered" evidence="1">
    <location>
        <begin position="359"/>
        <end position="380"/>
    </location>
</feature>
<feature type="region of interest" description="Disordered" evidence="1">
    <location>
        <begin position="216"/>
        <end position="272"/>
    </location>
</feature>
<feature type="compositionally biased region" description="Polar residues" evidence="1">
    <location>
        <begin position="168"/>
        <end position="179"/>
    </location>
</feature>
<comment type="caution">
    <text evidence="3">The sequence shown here is derived from an EMBL/GenBank/DDBJ whole genome shotgun (WGS) entry which is preliminary data.</text>
</comment>
<feature type="compositionally biased region" description="Polar residues" evidence="1">
    <location>
        <begin position="297"/>
        <end position="310"/>
    </location>
</feature>
<feature type="region of interest" description="Disordered" evidence="1">
    <location>
        <begin position="168"/>
        <end position="198"/>
    </location>
</feature>
<dbReference type="AlphaFoldDB" id="A0A8X6LE94"/>
<reference evidence="3" key="1">
    <citation type="submission" date="2020-07" db="EMBL/GenBank/DDBJ databases">
        <title>Multicomponent nature underlies the extraordinary mechanical properties of spider dragline silk.</title>
        <authorList>
            <person name="Kono N."/>
            <person name="Nakamura H."/>
            <person name="Mori M."/>
            <person name="Yoshida Y."/>
            <person name="Ohtoshi R."/>
            <person name="Malay A.D."/>
            <person name="Moran D.A.P."/>
            <person name="Tomita M."/>
            <person name="Numata K."/>
            <person name="Arakawa K."/>
        </authorList>
    </citation>
    <scope>NUCLEOTIDE SEQUENCE</scope>
</reference>